<dbReference type="InterPro" id="IPR052169">
    <property type="entry name" value="CW_Biosynth-Accessory"/>
</dbReference>
<evidence type="ECO:0000256" key="1">
    <source>
        <dbReference type="ARBA" id="ARBA00005662"/>
    </source>
</evidence>
<reference evidence="3 4" key="1">
    <citation type="submission" date="2020-08" db="EMBL/GenBank/DDBJ databases">
        <title>Bridging the membrane lipid divide: bacteria of the FCB group superphylum have the potential to synthesize archaeal ether lipids.</title>
        <authorList>
            <person name="Villanueva L."/>
            <person name="Von Meijenfeldt F.A.B."/>
            <person name="Westbye A.B."/>
            <person name="Yadav S."/>
            <person name="Hopmans E.C."/>
            <person name="Dutilh B.E."/>
            <person name="Sinninghe Damste J.S."/>
        </authorList>
    </citation>
    <scope>NUCLEOTIDE SEQUENCE [LARGE SCALE GENOMIC DNA]</scope>
    <source>
        <strain evidence="3">NIOZ-UU17</strain>
    </source>
</reference>
<dbReference type="CDD" id="cd07381">
    <property type="entry name" value="MPP_CapA"/>
    <property type="match status" value="1"/>
</dbReference>
<evidence type="ECO:0000259" key="2">
    <source>
        <dbReference type="SMART" id="SM00854"/>
    </source>
</evidence>
<comment type="similarity">
    <text evidence="1">Belongs to the CapA family.</text>
</comment>
<feature type="domain" description="Capsule synthesis protein CapA" evidence="2">
    <location>
        <begin position="4"/>
        <end position="234"/>
    </location>
</feature>
<dbReference type="InterPro" id="IPR029052">
    <property type="entry name" value="Metallo-depent_PP-like"/>
</dbReference>
<evidence type="ECO:0000313" key="4">
    <source>
        <dbReference type="Proteomes" id="UP000605201"/>
    </source>
</evidence>
<dbReference type="EMBL" id="JACNIG010000254">
    <property type="protein sequence ID" value="MBC8432921.1"/>
    <property type="molecule type" value="Genomic_DNA"/>
</dbReference>
<dbReference type="Pfam" id="PF09587">
    <property type="entry name" value="PGA_cap"/>
    <property type="match status" value="1"/>
</dbReference>
<sequence length="376" mass="42564">MNIKVFACGDIVNTTSKDSFVSSELAALIKSADISICNFEAPVSGAGNPISKVGPHLKQLPETIDLLLQSGFTMLSMANNHIYDFNQEGLETTLQKSHASGLCVVGAGKNFDDAYTMKIKKVRGTKFGFLSACEAEFGCLIENGSHGGYAWINHPLLDDMVQKSRSQIDILIFIAHAGPEEVDIPLPEWRARYRRLCDLGADVVIGHHPHVPQGWELYNGKPIFYSLGNFYFDWGCFKGSANYSYSIMLEFENKEFKGYEIIPHKLINGKTSIISEPAFDVKLKGLHLVLEKDYNTLVNQMVIDLYKTRYEPYYANALQGVYNNMGLFEKMTKLVKWLFPRYNEKARGLMLLHNIRIESHRYVTQRALSLLWEKHS</sequence>
<proteinExistence type="inferred from homology"/>
<dbReference type="InterPro" id="IPR019079">
    <property type="entry name" value="Capsule_synth_CapA"/>
</dbReference>
<dbReference type="SMART" id="SM00854">
    <property type="entry name" value="PGA_cap"/>
    <property type="match status" value="1"/>
</dbReference>
<dbReference type="Proteomes" id="UP000605201">
    <property type="component" value="Unassembled WGS sequence"/>
</dbReference>
<dbReference type="SUPFAM" id="SSF56300">
    <property type="entry name" value="Metallo-dependent phosphatases"/>
    <property type="match status" value="1"/>
</dbReference>
<protein>
    <submittedName>
        <fullName evidence="3">CapA family protein</fullName>
    </submittedName>
</protein>
<dbReference type="PANTHER" id="PTHR33393:SF11">
    <property type="entry name" value="POLYGLUTAMINE SYNTHESIS ACCESSORY PROTEIN RV0574C-RELATED"/>
    <property type="match status" value="1"/>
</dbReference>
<dbReference type="AlphaFoldDB" id="A0A8J6TMU6"/>
<name>A0A8J6TMU6_9BACT</name>
<accession>A0A8J6TMU6</accession>
<organism evidence="3 4">
    <name type="scientific">Candidatus Desulfatibia vada</name>
    <dbReference type="NCBI Taxonomy" id="2841696"/>
    <lineage>
        <taxon>Bacteria</taxon>
        <taxon>Pseudomonadati</taxon>
        <taxon>Thermodesulfobacteriota</taxon>
        <taxon>Desulfobacteria</taxon>
        <taxon>Desulfobacterales</taxon>
        <taxon>Desulfobacterales incertae sedis</taxon>
        <taxon>Candidatus Desulfatibia</taxon>
    </lineage>
</organism>
<dbReference type="PANTHER" id="PTHR33393">
    <property type="entry name" value="POLYGLUTAMINE SYNTHESIS ACCESSORY PROTEIN RV0574C-RELATED"/>
    <property type="match status" value="1"/>
</dbReference>
<dbReference type="Gene3D" id="3.60.21.10">
    <property type="match status" value="1"/>
</dbReference>
<evidence type="ECO:0000313" key="3">
    <source>
        <dbReference type="EMBL" id="MBC8432921.1"/>
    </source>
</evidence>
<gene>
    <name evidence="3" type="ORF">H8D96_13505</name>
</gene>
<comment type="caution">
    <text evidence="3">The sequence shown here is derived from an EMBL/GenBank/DDBJ whole genome shotgun (WGS) entry which is preliminary data.</text>
</comment>